<dbReference type="InterPro" id="IPR010492">
    <property type="entry name" value="GINS_Psf3"/>
</dbReference>
<keyword evidence="3 6" id="KW-0235">DNA replication</keyword>
<comment type="similarity">
    <text evidence="2 6">Belongs to the GINS3/PSF3 family.</text>
</comment>
<evidence type="ECO:0000256" key="1">
    <source>
        <dbReference type="ARBA" id="ARBA00004123"/>
    </source>
</evidence>
<dbReference type="SUPFAM" id="SSF160059">
    <property type="entry name" value="PriA/YqbF domain"/>
    <property type="match status" value="1"/>
</dbReference>
<evidence type="ECO:0000256" key="3">
    <source>
        <dbReference type="ARBA" id="ARBA00022705"/>
    </source>
</evidence>
<dbReference type="InterPro" id="IPR055221">
    <property type="entry name" value="PSF3_N"/>
</dbReference>
<comment type="caution">
    <text evidence="9">The sequence shown here is derived from an EMBL/GenBank/DDBJ whole genome shotgun (WGS) entry which is preliminary data.</text>
</comment>
<dbReference type="InterPro" id="IPR036224">
    <property type="entry name" value="GINS_bundle-like_dom_sf"/>
</dbReference>
<feature type="domain" description="GINS subunit" evidence="7">
    <location>
        <begin position="94"/>
        <end position="181"/>
    </location>
</feature>
<evidence type="ECO:0000259" key="8">
    <source>
        <dbReference type="Pfam" id="PF22466"/>
    </source>
</evidence>
<dbReference type="Pfam" id="PF05916">
    <property type="entry name" value="Sld5"/>
    <property type="match status" value="1"/>
</dbReference>
<comment type="subunit">
    <text evidence="6">Component of the GINS complex.</text>
</comment>
<evidence type="ECO:0000313" key="10">
    <source>
        <dbReference type="Proteomes" id="UP001558613"/>
    </source>
</evidence>
<protein>
    <recommendedName>
        <fullName evidence="6">DNA replication complex GINS protein PSF3</fullName>
    </recommendedName>
</protein>
<sequence>MDSQSYMPVPPGIGMEENFFSLDDILLSHERLPCRTESAFPRLGFLEKSSETRDIPEGTKMEMPLWLAKGLYERKRRVLSLELPKVYREGWRTVFGADPTVVDLHKMGPYYYGLGSQMLHFDSPENPEIANTILQTFIGRFRRTMDSSQNAYNEDTSALVERLDCLERSLFKAGQSGLNSFQLVLAACSCVKCGSADENDLIRDFGMEVIDMSLWDGHIDLVISLQPQLSWLGRSIEPIFRPRLKRTDTTRRHTRQKMSDYSSLTDKCVQADEKKTSINIESSDLFSSVPAIMEG</sequence>
<reference evidence="9 10" key="1">
    <citation type="submission" date="2023-09" db="EMBL/GenBank/DDBJ databases">
        <authorList>
            <person name="Wang M."/>
        </authorList>
    </citation>
    <scope>NUCLEOTIDE SEQUENCE [LARGE SCALE GENOMIC DNA]</scope>
    <source>
        <strain evidence="9">GT-2023</strain>
        <tissue evidence="9">Liver</tissue>
    </source>
</reference>
<comment type="function">
    <text evidence="6">The GINS complex plays an essential role in the initiation of DNA replication.</text>
</comment>
<evidence type="ECO:0000259" key="7">
    <source>
        <dbReference type="Pfam" id="PF05916"/>
    </source>
</evidence>
<name>A0ABR3L4W0_9TELE</name>
<dbReference type="Proteomes" id="UP001558613">
    <property type="component" value="Unassembled WGS sequence"/>
</dbReference>
<evidence type="ECO:0000256" key="5">
    <source>
        <dbReference type="ARBA" id="ARBA00045258"/>
    </source>
</evidence>
<accession>A0ABR3L4W0</accession>
<evidence type="ECO:0000313" key="9">
    <source>
        <dbReference type="EMBL" id="KAL1247365.1"/>
    </source>
</evidence>
<dbReference type="PANTHER" id="PTHR22768:SF0">
    <property type="entry name" value="DNA REPLICATION COMPLEX GINS PROTEIN PSF3"/>
    <property type="match status" value="1"/>
</dbReference>
<gene>
    <name evidence="9" type="ORF">QQF64_022741</name>
</gene>
<dbReference type="SUPFAM" id="SSF158573">
    <property type="entry name" value="GINS helical bundle-like"/>
    <property type="match status" value="1"/>
</dbReference>
<dbReference type="EMBL" id="JAYMGO010000025">
    <property type="protein sequence ID" value="KAL1247365.1"/>
    <property type="molecule type" value="Genomic_DNA"/>
</dbReference>
<comment type="function">
    <text evidence="5">Required for correct functioning of the GINS complex, a complex that plays an essential role in the initiation of DNA replication, and progression of DNA replication forks. GINS complex is a core component of CDC45-MCM-GINS (CMG) helicase, the molecular machine that unwinds template DNA during replication, and around which the replisome is built.</text>
</comment>
<dbReference type="InterPro" id="IPR038437">
    <property type="entry name" value="GINS_Psf3_sf"/>
</dbReference>
<proteinExistence type="inferred from homology"/>
<dbReference type="CDD" id="cd21693">
    <property type="entry name" value="GINS_B_Psf3"/>
    <property type="match status" value="1"/>
</dbReference>
<organism evidence="9 10">
    <name type="scientific">Cirrhinus molitorella</name>
    <name type="common">mud carp</name>
    <dbReference type="NCBI Taxonomy" id="172907"/>
    <lineage>
        <taxon>Eukaryota</taxon>
        <taxon>Metazoa</taxon>
        <taxon>Chordata</taxon>
        <taxon>Craniata</taxon>
        <taxon>Vertebrata</taxon>
        <taxon>Euteleostomi</taxon>
        <taxon>Actinopterygii</taxon>
        <taxon>Neopterygii</taxon>
        <taxon>Teleostei</taxon>
        <taxon>Ostariophysi</taxon>
        <taxon>Cypriniformes</taxon>
        <taxon>Cyprinidae</taxon>
        <taxon>Labeoninae</taxon>
        <taxon>Labeonini</taxon>
        <taxon>Cirrhinus</taxon>
    </lineage>
</organism>
<keyword evidence="10" id="KW-1185">Reference proteome</keyword>
<evidence type="ECO:0000256" key="6">
    <source>
        <dbReference type="RuleBase" id="RU367161"/>
    </source>
</evidence>
<dbReference type="InterPro" id="IPR021151">
    <property type="entry name" value="GINS_A"/>
</dbReference>
<feature type="domain" description="DNA replication complex GINS protein PSF3 N-terminal" evidence="8">
    <location>
        <begin position="20"/>
        <end position="72"/>
    </location>
</feature>
<dbReference type="PANTHER" id="PTHR22768">
    <property type="entry name" value="DNA REPLICATION COMPLEX GINS PROTEIN PSF3"/>
    <property type="match status" value="1"/>
</dbReference>
<dbReference type="Pfam" id="PF22466">
    <property type="entry name" value="PSF3_N"/>
    <property type="match status" value="1"/>
</dbReference>
<evidence type="ECO:0000256" key="2">
    <source>
        <dbReference type="ARBA" id="ARBA00006343"/>
    </source>
</evidence>
<dbReference type="Gene3D" id="1.20.58.2050">
    <property type="match status" value="1"/>
</dbReference>
<dbReference type="CDD" id="cd11713">
    <property type="entry name" value="GINS_A_psf3"/>
    <property type="match status" value="1"/>
</dbReference>
<comment type="subcellular location">
    <subcellularLocation>
        <location evidence="1 6">Nucleus</location>
    </subcellularLocation>
</comment>
<keyword evidence="4 6" id="KW-0539">Nucleus</keyword>
<evidence type="ECO:0000256" key="4">
    <source>
        <dbReference type="ARBA" id="ARBA00023242"/>
    </source>
</evidence>